<dbReference type="Proteomes" id="UP000451234">
    <property type="component" value="Unassembled WGS sequence"/>
</dbReference>
<gene>
    <name evidence="1" type="ORF">GBB65_02485</name>
</gene>
<comment type="caution">
    <text evidence="1">The sequence shown here is derived from an EMBL/GenBank/DDBJ whole genome shotgun (WGS) entry which is preliminary data.</text>
</comment>
<name>A0A6I1CT65_BIFLN</name>
<evidence type="ECO:0000313" key="2">
    <source>
        <dbReference type="Proteomes" id="UP000451234"/>
    </source>
</evidence>
<sequence length="131" mass="14988">MLSDIELEAMCWKVDAELKKHAANHDPDWWGIYHLWDSPNGDWVSEEDWNKVFRNRPFYMATAYMLWVNNGYNVREVCRTYNEDGLPGLNALCNEVLDEEDGTGCYFTEVECDECGAGWSADCVCDVGAEG</sequence>
<evidence type="ECO:0000313" key="1">
    <source>
        <dbReference type="EMBL" id="KAB7323621.1"/>
    </source>
</evidence>
<dbReference type="EMBL" id="WDRV01000002">
    <property type="protein sequence ID" value="KAB7323621.1"/>
    <property type="molecule type" value="Genomic_DNA"/>
</dbReference>
<reference evidence="1 2" key="1">
    <citation type="journal article" date="2019" name="Nat. Med.">
        <title>A library of human gut bacterial isolates paired with longitudinal multiomics data enables mechanistic microbiome research.</title>
        <authorList>
            <person name="Poyet M."/>
            <person name="Groussin M."/>
            <person name="Gibbons S.M."/>
            <person name="Avila-Pacheco J."/>
            <person name="Jiang X."/>
            <person name="Kearney S.M."/>
            <person name="Perrotta A.R."/>
            <person name="Berdy B."/>
            <person name="Zhao S."/>
            <person name="Lieberman T.D."/>
            <person name="Swanson P.K."/>
            <person name="Smith M."/>
            <person name="Roesemann S."/>
            <person name="Alexander J.E."/>
            <person name="Rich S.A."/>
            <person name="Livny J."/>
            <person name="Vlamakis H."/>
            <person name="Clish C."/>
            <person name="Bullock K."/>
            <person name="Deik A."/>
            <person name="Scott J."/>
            <person name="Pierce K.A."/>
            <person name="Xavier R.J."/>
            <person name="Alm E.J."/>
        </authorList>
    </citation>
    <scope>NUCLEOTIDE SEQUENCE [LARGE SCALE GENOMIC DNA]</scope>
    <source>
        <strain evidence="1 2">BIOML-A75</strain>
    </source>
</reference>
<accession>A0A6I1CT65</accession>
<organism evidence="1 2">
    <name type="scientific">Bifidobacterium longum</name>
    <dbReference type="NCBI Taxonomy" id="216816"/>
    <lineage>
        <taxon>Bacteria</taxon>
        <taxon>Bacillati</taxon>
        <taxon>Actinomycetota</taxon>
        <taxon>Actinomycetes</taxon>
        <taxon>Bifidobacteriales</taxon>
        <taxon>Bifidobacteriaceae</taxon>
        <taxon>Bifidobacterium</taxon>
    </lineage>
</organism>
<protein>
    <submittedName>
        <fullName evidence="1">Uncharacterized protein</fullName>
    </submittedName>
</protein>
<dbReference type="AlphaFoldDB" id="A0A6I1CT65"/>
<proteinExistence type="predicted"/>